<evidence type="ECO:0000313" key="3">
    <source>
        <dbReference type="Proteomes" id="UP000324091"/>
    </source>
</evidence>
<comment type="caution">
    <text evidence="2">The sequence shown here is derived from an EMBL/GenBank/DDBJ whole genome shotgun (WGS) entry which is preliminary data.</text>
</comment>
<name>A0A5C6N028_9TELE</name>
<feature type="region of interest" description="Disordered" evidence="1">
    <location>
        <begin position="64"/>
        <end position="90"/>
    </location>
</feature>
<dbReference type="AlphaFoldDB" id="A0A5C6N028"/>
<keyword evidence="3" id="KW-1185">Reference proteome</keyword>
<accession>A0A5C6N028</accession>
<dbReference type="EMBL" id="RHFK02000018">
    <property type="protein sequence ID" value="TWW60633.1"/>
    <property type="molecule type" value="Genomic_DNA"/>
</dbReference>
<evidence type="ECO:0000313" key="2">
    <source>
        <dbReference type="EMBL" id="TWW60633.1"/>
    </source>
</evidence>
<protein>
    <submittedName>
        <fullName evidence="2">Peroxisomal multifunctional enzyme type 2</fullName>
    </submittedName>
</protein>
<gene>
    <name evidence="2" type="ORF">D4764_05G0007230</name>
</gene>
<organism evidence="2 3">
    <name type="scientific">Takifugu flavidus</name>
    <name type="common">sansaifugu</name>
    <dbReference type="NCBI Taxonomy" id="433684"/>
    <lineage>
        <taxon>Eukaryota</taxon>
        <taxon>Metazoa</taxon>
        <taxon>Chordata</taxon>
        <taxon>Craniata</taxon>
        <taxon>Vertebrata</taxon>
        <taxon>Euteleostomi</taxon>
        <taxon>Actinopterygii</taxon>
        <taxon>Neopterygii</taxon>
        <taxon>Teleostei</taxon>
        <taxon>Neoteleostei</taxon>
        <taxon>Acanthomorphata</taxon>
        <taxon>Eupercaria</taxon>
        <taxon>Tetraodontiformes</taxon>
        <taxon>Tetradontoidea</taxon>
        <taxon>Tetraodontidae</taxon>
        <taxon>Takifugu</taxon>
    </lineage>
</organism>
<sequence>MFSGYSAVSRQGPPLRKAEVKLAANFSHPAVTAEDRSLVGQICTLCKAAKSVISREWLCHSKEESSWLPEQEEDSAGNMPWPLLKEEPLL</sequence>
<evidence type="ECO:0000256" key="1">
    <source>
        <dbReference type="SAM" id="MobiDB-lite"/>
    </source>
</evidence>
<dbReference type="Proteomes" id="UP000324091">
    <property type="component" value="Chromosome 5"/>
</dbReference>
<reference evidence="2 3" key="1">
    <citation type="submission" date="2019-04" db="EMBL/GenBank/DDBJ databases">
        <title>Chromosome genome assembly for Takifugu flavidus.</title>
        <authorList>
            <person name="Xiao S."/>
        </authorList>
    </citation>
    <scope>NUCLEOTIDE SEQUENCE [LARGE SCALE GENOMIC DNA]</scope>
    <source>
        <strain evidence="2">HTHZ2018</strain>
        <tissue evidence="2">Muscle</tissue>
    </source>
</reference>
<proteinExistence type="predicted"/>